<evidence type="ECO:0000256" key="9">
    <source>
        <dbReference type="ARBA" id="ARBA00048359"/>
    </source>
</evidence>
<dbReference type="Gene3D" id="1.10.730.10">
    <property type="entry name" value="Isoleucyl-tRNA Synthetase, Domain 1"/>
    <property type="match status" value="1"/>
</dbReference>
<dbReference type="InterPro" id="IPR009080">
    <property type="entry name" value="tRNAsynth_Ia_anticodon-bd"/>
</dbReference>
<dbReference type="GO" id="GO:0005524">
    <property type="term" value="F:ATP binding"/>
    <property type="evidence" value="ECO:0007669"/>
    <property type="project" value="UniProtKB-KW"/>
</dbReference>
<dbReference type="Pfam" id="PF19302">
    <property type="entry name" value="DUF5915"/>
    <property type="match status" value="1"/>
</dbReference>
<evidence type="ECO:0000256" key="2">
    <source>
        <dbReference type="ARBA" id="ARBA00013165"/>
    </source>
</evidence>
<dbReference type="InterPro" id="IPR023586">
    <property type="entry name" value="Ile-tRNA-ligase_type2"/>
</dbReference>
<dbReference type="GeneID" id="20714452"/>
<evidence type="ECO:0000256" key="5">
    <source>
        <dbReference type="ARBA" id="ARBA00022840"/>
    </source>
</evidence>
<dbReference type="NCBIfam" id="TIGR00392">
    <property type="entry name" value="ileS"/>
    <property type="match status" value="1"/>
</dbReference>
<dbReference type="PRINTS" id="PR00984">
    <property type="entry name" value="TRNASYNTHILE"/>
</dbReference>
<evidence type="ECO:0000256" key="7">
    <source>
        <dbReference type="ARBA" id="ARBA00023146"/>
    </source>
</evidence>
<dbReference type="InterPro" id="IPR014729">
    <property type="entry name" value="Rossmann-like_a/b/a_fold"/>
</dbReference>
<dbReference type="Gene3D" id="3.40.50.620">
    <property type="entry name" value="HUPs"/>
    <property type="match status" value="2"/>
</dbReference>
<dbReference type="STRING" id="869250.J4C820"/>
<dbReference type="CDD" id="cd00818">
    <property type="entry name" value="IleRS_core"/>
    <property type="match status" value="1"/>
</dbReference>
<dbReference type="InterPro" id="IPR033709">
    <property type="entry name" value="Anticodon_Ile_ABEc"/>
</dbReference>
<keyword evidence="6 10" id="KW-0648">Protein biosynthesis</keyword>
<keyword evidence="14" id="KW-1185">Reference proteome</keyword>
<feature type="domain" description="Aminoacyl-tRNA synthetase class Ia" evidence="11">
    <location>
        <begin position="77"/>
        <end position="715"/>
    </location>
</feature>
<dbReference type="GO" id="GO:0002161">
    <property type="term" value="F:aminoacyl-tRNA deacylase activity"/>
    <property type="evidence" value="ECO:0007669"/>
    <property type="project" value="InterPro"/>
</dbReference>
<dbReference type="GO" id="GO:0004822">
    <property type="term" value="F:isoleucine-tRNA ligase activity"/>
    <property type="evidence" value="ECO:0007669"/>
    <property type="project" value="UniProtKB-EC"/>
</dbReference>
<keyword evidence="4 10" id="KW-0547">Nucleotide-binding</keyword>
<evidence type="ECO:0000259" key="11">
    <source>
        <dbReference type="Pfam" id="PF00133"/>
    </source>
</evidence>
<evidence type="ECO:0000256" key="1">
    <source>
        <dbReference type="ARBA" id="ARBA00005594"/>
    </source>
</evidence>
<dbReference type="SUPFAM" id="SSF50677">
    <property type="entry name" value="ValRS/IleRS/LeuRS editing domain"/>
    <property type="match status" value="1"/>
</dbReference>
<dbReference type="KEGG" id="tot:TOT_020000290"/>
<dbReference type="InterPro" id="IPR013155">
    <property type="entry name" value="M/V/L/I-tRNA-synth_anticd-bd"/>
</dbReference>
<dbReference type="GO" id="GO:0000049">
    <property type="term" value="F:tRNA binding"/>
    <property type="evidence" value="ECO:0007669"/>
    <property type="project" value="InterPro"/>
</dbReference>
<dbReference type="Pfam" id="PF00133">
    <property type="entry name" value="tRNA-synt_1"/>
    <property type="match status" value="1"/>
</dbReference>
<evidence type="ECO:0000259" key="12">
    <source>
        <dbReference type="Pfam" id="PF08264"/>
    </source>
</evidence>
<evidence type="ECO:0000256" key="3">
    <source>
        <dbReference type="ARBA" id="ARBA00022598"/>
    </source>
</evidence>
<dbReference type="RefSeq" id="XP_009690324.1">
    <property type="nucleotide sequence ID" value="XM_009692029.1"/>
</dbReference>
<dbReference type="Proteomes" id="UP000003786">
    <property type="component" value="Chromosome 2"/>
</dbReference>
<dbReference type="FunFam" id="3.40.50.620:FF:000133">
    <property type="entry name" value="Isoleucyl-tRNA synthetase, cytoplasmic"/>
    <property type="match status" value="1"/>
</dbReference>
<dbReference type="eggNOG" id="KOG0434">
    <property type="taxonomic scope" value="Eukaryota"/>
</dbReference>
<feature type="domain" description="Methionyl/Valyl/Leucyl/Isoleucyl-tRNA synthetase anticodon-binding" evidence="12">
    <location>
        <begin position="772"/>
        <end position="919"/>
    </location>
</feature>
<evidence type="ECO:0000256" key="4">
    <source>
        <dbReference type="ARBA" id="ARBA00022741"/>
    </source>
</evidence>
<comment type="catalytic activity">
    <reaction evidence="9">
        <text>tRNA(Ile) + L-isoleucine + ATP = L-isoleucyl-tRNA(Ile) + AMP + diphosphate</text>
        <dbReference type="Rhea" id="RHEA:11060"/>
        <dbReference type="Rhea" id="RHEA-COMP:9666"/>
        <dbReference type="Rhea" id="RHEA-COMP:9695"/>
        <dbReference type="ChEBI" id="CHEBI:30616"/>
        <dbReference type="ChEBI" id="CHEBI:33019"/>
        <dbReference type="ChEBI" id="CHEBI:58045"/>
        <dbReference type="ChEBI" id="CHEBI:78442"/>
        <dbReference type="ChEBI" id="CHEBI:78528"/>
        <dbReference type="ChEBI" id="CHEBI:456215"/>
        <dbReference type="EC" id="6.1.1.5"/>
    </reaction>
</comment>
<proteinExistence type="inferred from homology"/>
<dbReference type="InterPro" id="IPR002300">
    <property type="entry name" value="aa-tRNA-synth_Ia"/>
</dbReference>
<accession>J4C820</accession>
<dbReference type="EMBL" id="AP011947">
    <property type="protein sequence ID" value="BAM40023.1"/>
    <property type="molecule type" value="Genomic_DNA"/>
</dbReference>
<dbReference type="CDD" id="cd07961">
    <property type="entry name" value="Anticodon_Ia_Ile_ABEc"/>
    <property type="match status" value="1"/>
</dbReference>
<reference evidence="13 14" key="1">
    <citation type="journal article" date="2012" name="MBio">
        <title>Comparative genome analysis of three eukaryotic parasites with differing abilities to transform leukocytes reveals key mediators of Theileria-induced leukocyte transformation.</title>
        <authorList>
            <person name="Hayashida K."/>
            <person name="Hara Y."/>
            <person name="Abe T."/>
            <person name="Yamasaki C."/>
            <person name="Toyoda A."/>
            <person name="Kosuge T."/>
            <person name="Suzuki Y."/>
            <person name="Sato Y."/>
            <person name="Kawashima S."/>
            <person name="Katayama T."/>
            <person name="Wakaguri H."/>
            <person name="Inoue N."/>
            <person name="Homma K."/>
            <person name="Tada-Umezaki M."/>
            <person name="Yagi Y."/>
            <person name="Fujii Y."/>
            <person name="Habara T."/>
            <person name="Kanehisa M."/>
            <person name="Watanabe H."/>
            <person name="Ito K."/>
            <person name="Gojobori T."/>
            <person name="Sugawara H."/>
            <person name="Imanishi T."/>
            <person name="Weir W."/>
            <person name="Gardner M."/>
            <person name="Pain A."/>
            <person name="Shiels B."/>
            <person name="Hattori M."/>
            <person name="Nene V."/>
            <person name="Sugimoto C."/>
        </authorList>
    </citation>
    <scope>NUCLEOTIDE SEQUENCE [LARGE SCALE GENOMIC DNA]</scope>
    <source>
        <strain evidence="13 14">Shintoku</strain>
    </source>
</reference>
<dbReference type="OrthoDB" id="1706657at2759"/>
<keyword evidence="3 10" id="KW-0436">Ligase</keyword>
<evidence type="ECO:0000313" key="14">
    <source>
        <dbReference type="Proteomes" id="UP000003786"/>
    </source>
</evidence>
<dbReference type="PROSITE" id="PS00178">
    <property type="entry name" value="AA_TRNA_LIGASE_I"/>
    <property type="match status" value="1"/>
</dbReference>
<name>J4C820_THEOR</name>
<gene>
    <name evidence="13" type="ORF">TOT_020000290</name>
</gene>
<dbReference type="VEuPathDB" id="PiroplasmaDB:TOT_020000290"/>
<dbReference type="SUPFAM" id="SSF47323">
    <property type="entry name" value="Anticodon-binding domain of a subclass of class I aminoacyl-tRNA synthetases"/>
    <property type="match status" value="1"/>
</dbReference>
<keyword evidence="7 10" id="KW-0030">Aminoacyl-tRNA synthetase</keyword>
<dbReference type="FunFam" id="3.40.50.620:FF:000023">
    <property type="entry name" value="Isoleucyl-tRNA synthetase,cytoplasmic"/>
    <property type="match status" value="1"/>
</dbReference>
<dbReference type="OMA" id="EIIVIHK"/>
<dbReference type="InterPro" id="IPR009008">
    <property type="entry name" value="Val/Leu/Ile-tRNA-synth_edit"/>
</dbReference>
<dbReference type="SUPFAM" id="SSF52374">
    <property type="entry name" value="Nucleotidylyl transferase"/>
    <property type="match status" value="1"/>
</dbReference>
<evidence type="ECO:0000256" key="8">
    <source>
        <dbReference type="ARBA" id="ARBA00032665"/>
    </source>
</evidence>
<dbReference type="PANTHER" id="PTHR42780">
    <property type="entry name" value="SOLEUCYL-TRNA SYNTHETASE"/>
    <property type="match status" value="1"/>
</dbReference>
<evidence type="ECO:0000313" key="13">
    <source>
        <dbReference type="EMBL" id="BAM40023.1"/>
    </source>
</evidence>
<dbReference type="InterPro" id="IPR002301">
    <property type="entry name" value="Ile-tRNA-ligase"/>
</dbReference>
<sequence length="1138" mass="132677">MLKNIINGRGSVFNVFLKTETKIFKLSSIKICHGINFKYNQKQNTNINSRNMGSDKEFEPTFSKVAEKVEFPREEEKILEYWYNIDVFKTSMKLSEGLPSFIFYDGPPFATGLPHYGHILAGSIKVSVNQTHYTQDVVTRYAYQTGHHVERRFGWDCHGLPIEYEIDNLYNIKHSSDVFRMGIDKYNEKCRSIVMKYSREWKNIVTRTGRWIDFDNDYKTLNTSYMETLWWIFKELYEKKVVYRGFQVMPYSLTCNTPLSNFESNLNYKMVTDPSLFVGFRSLDEDMEFVAWTTTPWTLPSNLVLCVNEGFKYVKLKNLKNEKTYLLAECRVDYFCATMGVDYKETFVEVGSYMGSELVGRKYERLFDYFSNYPTFTEEQLERSYVVVADDMVTSESGTGIVHCAPYYGEADLRVCKKYKIFDELPHLVNESGLFIQNTGELTGMYIKDADIVIKKMLKNKDRLVHVGTIVHSYPYCWRSDTPLIYRAVNCWFIKVADYREEILNSVSESNWVPQFVKDKRFRNWVSEARDWCISRNRFWGTPIPLWVSEDYSQVVCVGSIEELERLTGTKVVDLHRDHVDHLQIPDPRGSEYPPLRRIPEIFDCWYESGSMPLAKIHYPFENAERLHEHFPANFIAEGLDQTRGWFYTLMVISTHLFKKSPFKNVVVNGLVLAGDGKKMSKRLKNYPDPLEIVNQFGADSLRLFLISSPAVKAEPVRFSTLGVRNVLKDVILPWFHSFRFLVQEVTRYETNTRRKFVPDYDAPFKSTCLMDRWVYTITQDLIQCVHFEMEHYKLYNVMPKLLSFLEQLTNWYIRFNRERMRGAFGEEEALVSLQSLFVSLKTFNHLMSMFAPFTSEMIYLNLRKASGGLESIHYEVLPKTARSSDKELMKRVEIMQKVVLLARSVRERKKVSLKFPVRTLTIVHDDKKTLDSLVELLPLIRDELNIVEIKLSNDTSLIKVEAVANFKSLGARLGKDVKQVSEQIRNLDETQILALEQGPLKICGFQIHKDDVVVSRRINPERLDTTIYDAESDCNLTVILDLTKDEDLDYKALCREVANKVQKMRKQLGLSIDDDITIYIRTEDDELYDTLSDQSENLQKILKKNAVITKTLNVSNKLHSEIVSIRESAIEVVIVKK</sequence>
<dbReference type="PANTHER" id="PTHR42780:SF1">
    <property type="entry name" value="ISOLEUCINE--TRNA LIGASE, CYTOPLASMIC"/>
    <property type="match status" value="1"/>
</dbReference>
<dbReference type="GO" id="GO:0006428">
    <property type="term" value="P:isoleucyl-tRNA aminoacylation"/>
    <property type="evidence" value="ECO:0007669"/>
    <property type="project" value="InterPro"/>
</dbReference>
<protein>
    <recommendedName>
        <fullName evidence="2">isoleucine--tRNA ligase</fullName>
        <ecNumber evidence="2">6.1.1.5</ecNumber>
    </recommendedName>
    <alternativeName>
        <fullName evidence="8">Isoleucyl-tRNA synthetase</fullName>
    </alternativeName>
</protein>
<dbReference type="Pfam" id="PF08264">
    <property type="entry name" value="Anticodon_1"/>
    <property type="match status" value="1"/>
</dbReference>
<keyword evidence="5 10" id="KW-0067">ATP-binding</keyword>
<dbReference type="InterPro" id="IPR001412">
    <property type="entry name" value="aa-tRNA-synth_I_CS"/>
</dbReference>
<organism evidence="13 14">
    <name type="scientific">Theileria orientalis strain Shintoku</name>
    <dbReference type="NCBI Taxonomy" id="869250"/>
    <lineage>
        <taxon>Eukaryota</taxon>
        <taxon>Sar</taxon>
        <taxon>Alveolata</taxon>
        <taxon>Apicomplexa</taxon>
        <taxon>Aconoidasida</taxon>
        <taxon>Piroplasmida</taxon>
        <taxon>Theileriidae</taxon>
        <taxon>Theileria</taxon>
    </lineage>
</organism>
<comment type="similarity">
    <text evidence="1 10">Belongs to the class-I aminoacyl-tRNA synthetase family.</text>
</comment>
<dbReference type="EC" id="6.1.1.5" evidence="2"/>
<evidence type="ECO:0000256" key="10">
    <source>
        <dbReference type="RuleBase" id="RU363035"/>
    </source>
</evidence>
<evidence type="ECO:0000256" key="6">
    <source>
        <dbReference type="ARBA" id="ARBA00022917"/>
    </source>
</evidence>
<dbReference type="AlphaFoldDB" id="J4C820"/>